<dbReference type="InterPro" id="IPR025736">
    <property type="entry name" value="PucR_C-HTH_dom"/>
</dbReference>
<name>A0A949U1M1_9CLOT</name>
<evidence type="ECO:0000259" key="2">
    <source>
        <dbReference type="Pfam" id="PF13556"/>
    </source>
</evidence>
<dbReference type="InterPro" id="IPR051448">
    <property type="entry name" value="CdaR-like_regulators"/>
</dbReference>
<keyword evidence="4" id="KW-1185">Reference proteome</keyword>
<organism evidence="3 4">
    <name type="scientific">Clostridium thailandense</name>
    <dbReference type="NCBI Taxonomy" id="2794346"/>
    <lineage>
        <taxon>Bacteria</taxon>
        <taxon>Bacillati</taxon>
        <taxon>Bacillota</taxon>
        <taxon>Clostridia</taxon>
        <taxon>Eubacteriales</taxon>
        <taxon>Clostridiaceae</taxon>
        <taxon>Clostridium</taxon>
    </lineage>
</organism>
<dbReference type="AlphaFoldDB" id="A0A949U1M1"/>
<dbReference type="Proteomes" id="UP000694308">
    <property type="component" value="Unassembled WGS sequence"/>
</dbReference>
<dbReference type="PANTHER" id="PTHR33744">
    <property type="entry name" value="CARBOHYDRATE DIACID REGULATOR"/>
    <property type="match status" value="1"/>
</dbReference>
<dbReference type="PANTHER" id="PTHR33744:SF16">
    <property type="entry name" value="CARBOHYDRATE DIACID REGULATOR"/>
    <property type="match status" value="1"/>
</dbReference>
<dbReference type="RefSeq" id="WP_218321871.1">
    <property type="nucleotide sequence ID" value="NZ_JAEEGC010000098.1"/>
</dbReference>
<feature type="domain" description="Putative sugar diacid recognition" evidence="1">
    <location>
        <begin position="4"/>
        <end position="134"/>
    </location>
</feature>
<evidence type="ECO:0000313" key="4">
    <source>
        <dbReference type="Proteomes" id="UP000694308"/>
    </source>
</evidence>
<sequence>MIKLSEQLAQRIVDQMIKVIPYEVIITNDQAIIIGSSYKERIGKFHSVSKSVLEAKEPVEIYDDSLLGVKKGVSSPIFFSGRLVGVIGVAGNPNVVKPFSELVRVTAELLINQEYVLTERKIKEQEIEKFLYELAYANEEYSQSFIERGLSLGIDLTISYTALVINFEEESLGEIRYYLNCFLQNNEYYLLLNPNSIVVFMCSDKPIVKTLEKFLTTRFICNMKIGIGLNESIVANSVKQAFTALNIGMKLESEKNIYLYEDLRFVSMLANFKRDFKLDDIIKKLKSEGKQSELLDTLAAYVYNNGEANKTSEVLHIHRNTLNYRLEKIQEISGKNPKNLIELFELFTAYVISML</sequence>
<proteinExistence type="predicted"/>
<dbReference type="InterPro" id="IPR008599">
    <property type="entry name" value="Diacid_rec"/>
</dbReference>
<evidence type="ECO:0000313" key="3">
    <source>
        <dbReference type="EMBL" id="MBV7274813.1"/>
    </source>
</evidence>
<dbReference type="Pfam" id="PF05651">
    <property type="entry name" value="Diacid_rec"/>
    <property type="match status" value="1"/>
</dbReference>
<dbReference type="Pfam" id="PF13556">
    <property type="entry name" value="HTH_30"/>
    <property type="match status" value="1"/>
</dbReference>
<reference evidence="3" key="1">
    <citation type="submission" date="2020-12" db="EMBL/GenBank/DDBJ databases">
        <title>Clostridium thailandense sp. nov., a novel acetogenic bacterium isolated from peat land soil in Thailand.</title>
        <authorList>
            <person name="Chaikitkaew S."/>
            <person name="Birkeland N.K."/>
        </authorList>
    </citation>
    <scope>NUCLEOTIDE SEQUENCE</scope>
    <source>
        <strain evidence="3">PL3</strain>
    </source>
</reference>
<comment type="caution">
    <text evidence="3">The sequence shown here is derived from an EMBL/GenBank/DDBJ whole genome shotgun (WGS) entry which is preliminary data.</text>
</comment>
<dbReference type="EMBL" id="JAEEGC010000098">
    <property type="protein sequence ID" value="MBV7274813.1"/>
    <property type="molecule type" value="Genomic_DNA"/>
</dbReference>
<gene>
    <name evidence="3" type="ORF">I6U48_18105</name>
</gene>
<accession>A0A949U1M1</accession>
<evidence type="ECO:0000259" key="1">
    <source>
        <dbReference type="Pfam" id="PF05651"/>
    </source>
</evidence>
<protein>
    <submittedName>
        <fullName evidence="3">Helix-turn-helix domain-containing protein</fullName>
    </submittedName>
</protein>
<feature type="domain" description="PucR C-terminal helix-turn-helix" evidence="2">
    <location>
        <begin position="294"/>
        <end position="350"/>
    </location>
</feature>